<dbReference type="InterPro" id="IPR025489">
    <property type="entry name" value="DUF4381"/>
</dbReference>
<keyword evidence="1" id="KW-0812">Transmembrane</keyword>
<sequence>MSDLVDIVTPLPPSWLPGTVGWLMLAITVAVVTLWAGWRAWRHWRANRYRREALAEWARLQADLQGEGAARARALLALAELLKRCALAAWPRTQVASITGVAWRDFVHAHAGKAADAIAPLQDLIEVEYRDAAVLAQWPAQRANDAALACRRWITAHRTPDS</sequence>
<proteinExistence type="predicted"/>
<dbReference type="RefSeq" id="WP_223988858.1">
    <property type="nucleotide sequence ID" value="NZ_CAJZAG010000005.1"/>
</dbReference>
<keyword evidence="3" id="KW-1185">Reference proteome</keyword>
<comment type="caution">
    <text evidence="2">The sequence shown here is derived from an EMBL/GenBank/DDBJ whole genome shotgun (WGS) entry which is preliminary data.</text>
</comment>
<accession>A0ABM8WYV4</accession>
<organism evidence="2 3">
    <name type="scientific">Cupriavidus pampae</name>
    <dbReference type="NCBI Taxonomy" id="659251"/>
    <lineage>
        <taxon>Bacteria</taxon>
        <taxon>Pseudomonadati</taxon>
        <taxon>Pseudomonadota</taxon>
        <taxon>Betaproteobacteria</taxon>
        <taxon>Burkholderiales</taxon>
        <taxon>Burkholderiaceae</taxon>
        <taxon>Cupriavidus</taxon>
    </lineage>
</organism>
<dbReference type="EMBL" id="CAJZAG010000005">
    <property type="protein sequence ID" value="CAG9172763.1"/>
    <property type="molecule type" value="Genomic_DNA"/>
</dbReference>
<name>A0ABM8WYV4_9BURK</name>
<reference evidence="2 3" key="1">
    <citation type="submission" date="2021-08" db="EMBL/GenBank/DDBJ databases">
        <authorList>
            <person name="Peeters C."/>
        </authorList>
    </citation>
    <scope>NUCLEOTIDE SEQUENCE [LARGE SCALE GENOMIC DNA]</scope>
    <source>
        <strain evidence="2 3">LMG 32289</strain>
    </source>
</reference>
<evidence type="ECO:0000313" key="2">
    <source>
        <dbReference type="EMBL" id="CAG9172763.1"/>
    </source>
</evidence>
<keyword evidence="1" id="KW-1133">Transmembrane helix</keyword>
<gene>
    <name evidence="2" type="ORF">LMG32289_02672</name>
</gene>
<dbReference type="Proteomes" id="UP000706525">
    <property type="component" value="Unassembled WGS sequence"/>
</dbReference>
<feature type="transmembrane region" description="Helical" evidence="1">
    <location>
        <begin position="20"/>
        <end position="41"/>
    </location>
</feature>
<protein>
    <recommendedName>
        <fullName evidence="4">DUF4381 domain-containing protein</fullName>
    </recommendedName>
</protein>
<dbReference type="Pfam" id="PF14316">
    <property type="entry name" value="DUF4381"/>
    <property type="match status" value="1"/>
</dbReference>
<evidence type="ECO:0008006" key="4">
    <source>
        <dbReference type="Google" id="ProtNLM"/>
    </source>
</evidence>
<keyword evidence="1" id="KW-0472">Membrane</keyword>
<evidence type="ECO:0000313" key="3">
    <source>
        <dbReference type="Proteomes" id="UP000706525"/>
    </source>
</evidence>
<evidence type="ECO:0000256" key="1">
    <source>
        <dbReference type="SAM" id="Phobius"/>
    </source>
</evidence>